<keyword evidence="1" id="KW-0812">Transmembrane</keyword>
<keyword evidence="3" id="KW-1185">Reference proteome</keyword>
<keyword evidence="1" id="KW-1133">Transmembrane helix</keyword>
<feature type="transmembrane region" description="Helical" evidence="1">
    <location>
        <begin position="75"/>
        <end position="95"/>
    </location>
</feature>
<keyword evidence="1" id="KW-0472">Membrane</keyword>
<gene>
    <name evidence="2" type="ORF">GCM10008096_23690</name>
</gene>
<sequence length="107" mass="10767">MSRIISTGLAKAGLLMGYKVASETGDRQAGGTVLAACGVAAFTVWQRDAGTARAAALTGTYVAAFGLSHPLAKRIGAWPAVFAVTGATALASMIFGGRRKPRAAKAG</sequence>
<name>A0ABQ3GJA3_9MICC</name>
<dbReference type="EMBL" id="BMXK01000010">
    <property type="protein sequence ID" value="GHD10283.1"/>
    <property type="molecule type" value="Genomic_DNA"/>
</dbReference>
<dbReference type="Proteomes" id="UP000642819">
    <property type="component" value="Unassembled WGS sequence"/>
</dbReference>
<protein>
    <submittedName>
        <fullName evidence="2">Uncharacterized protein</fullName>
    </submittedName>
</protein>
<comment type="caution">
    <text evidence="2">The sequence shown here is derived from an EMBL/GenBank/DDBJ whole genome shotgun (WGS) entry which is preliminary data.</text>
</comment>
<accession>A0ABQ3GJA3</accession>
<proteinExistence type="predicted"/>
<evidence type="ECO:0000313" key="3">
    <source>
        <dbReference type="Proteomes" id="UP000642819"/>
    </source>
</evidence>
<organism evidence="2 3">
    <name type="scientific">Zhihengliuella salsuginis</name>
    <dbReference type="NCBI Taxonomy" id="578222"/>
    <lineage>
        <taxon>Bacteria</taxon>
        <taxon>Bacillati</taxon>
        <taxon>Actinomycetota</taxon>
        <taxon>Actinomycetes</taxon>
        <taxon>Micrococcales</taxon>
        <taxon>Micrococcaceae</taxon>
        <taxon>Zhihengliuella</taxon>
    </lineage>
</organism>
<evidence type="ECO:0000313" key="2">
    <source>
        <dbReference type="EMBL" id="GHD10283.1"/>
    </source>
</evidence>
<reference evidence="3" key="1">
    <citation type="journal article" date="2019" name="Int. J. Syst. Evol. Microbiol.">
        <title>The Global Catalogue of Microorganisms (GCM) 10K type strain sequencing project: providing services to taxonomists for standard genome sequencing and annotation.</title>
        <authorList>
            <consortium name="The Broad Institute Genomics Platform"/>
            <consortium name="The Broad Institute Genome Sequencing Center for Infectious Disease"/>
            <person name="Wu L."/>
            <person name="Ma J."/>
        </authorList>
    </citation>
    <scope>NUCLEOTIDE SEQUENCE [LARGE SCALE GENOMIC DNA]</scope>
    <source>
        <strain evidence="3">KCTC 19466</strain>
    </source>
</reference>
<evidence type="ECO:0000256" key="1">
    <source>
        <dbReference type="SAM" id="Phobius"/>
    </source>
</evidence>
<dbReference type="RefSeq" id="WP_189350801.1">
    <property type="nucleotide sequence ID" value="NZ_BMXK01000010.1"/>
</dbReference>